<protein>
    <submittedName>
        <fullName evidence="4">Extracellular solute-binding protein</fullName>
    </submittedName>
</protein>
<reference evidence="4 5" key="1">
    <citation type="submission" date="2020-11" db="EMBL/GenBank/DDBJ databases">
        <title>Fusibacter basophilias sp. nov.</title>
        <authorList>
            <person name="Qiu D."/>
        </authorList>
    </citation>
    <scope>NUCLEOTIDE SEQUENCE [LARGE SCALE GENOMIC DNA]</scope>
    <source>
        <strain evidence="4 5">Q10-2</strain>
    </source>
</reference>
<dbReference type="Proteomes" id="UP000614200">
    <property type="component" value="Unassembled WGS sequence"/>
</dbReference>
<accession>A0ABR9ZQH5</accession>
<dbReference type="EMBL" id="JADKNH010000003">
    <property type="protein sequence ID" value="MBF4692571.1"/>
    <property type="molecule type" value="Genomic_DNA"/>
</dbReference>
<keyword evidence="5" id="KW-1185">Reference proteome</keyword>
<organism evidence="4 5">
    <name type="scientific">Fusibacter ferrireducens</name>
    <dbReference type="NCBI Taxonomy" id="2785058"/>
    <lineage>
        <taxon>Bacteria</taxon>
        <taxon>Bacillati</taxon>
        <taxon>Bacillota</taxon>
        <taxon>Clostridia</taxon>
        <taxon>Eubacteriales</taxon>
        <taxon>Eubacteriales Family XII. Incertae Sedis</taxon>
        <taxon>Fusibacter</taxon>
    </lineage>
</organism>
<sequence length="367" mass="39460">MKRILSVLLAIVILSVGLTACAASENANNTALASQSASEAAPQSEIKPETQPETQPVPQSGKDEKSDKVVVYSAGPGGLSAGIAEAFEEETGIKVELLQATSGKILSKLEAEKENPVADVVVLATWSAAIGLKEAGMLQAYPEARNKEKLYPEFLDQDSQIFGYSASALGITYNTNLVKNPGKDWNDYTGADWTGKVSLPDPSLSGSCMDFISGYICNCGDEGWQFFNDLKSNEASVDGANKASLETVLTGSKSAVLMGVDYMAYSAKAKGEPVDIVYPTSGTVVNPRGAMILKSSQNVENARLFIDFLLSDKAQDLVKKAYIIPGRSDIKCDNRANMDEISLLKYDWPTMMSNQTQIIEKFASIFQ</sequence>
<dbReference type="InterPro" id="IPR026045">
    <property type="entry name" value="Ferric-bd"/>
</dbReference>
<dbReference type="SUPFAM" id="SSF53850">
    <property type="entry name" value="Periplasmic binding protein-like II"/>
    <property type="match status" value="1"/>
</dbReference>
<dbReference type="Gene3D" id="3.40.190.10">
    <property type="entry name" value="Periplasmic binding protein-like II"/>
    <property type="match status" value="2"/>
</dbReference>
<dbReference type="Pfam" id="PF13343">
    <property type="entry name" value="SBP_bac_6"/>
    <property type="match status" value="1"/>
</dbReference>
<evidence type="ECO:0000256" key="1">
    <source>
        <dbReference type="ARBA" id="ARBA00022729"/>
    </source>
</evidence>
<dbReference type="PIRSF" id="PIRSF002825">
    <property type="entry name" value="CfbpA"/>
    <property type="match status" value="1"/>
</dbReference>
<gene>
    <name evidence="4" type="ORF">ISU02_05550</name>
</gene>
<keyword evidence="1 3" id="KW-0732">Signal</keyword>
<dbReference type="CDD" id="cd13547">
    <property type="entry name" value="PBP2_Fbp_like_2"/>
    <property type="match status" value="1"/>
</dbReference>
<evidence type="ECO:0000313" key="4">
    <source>
        <dbReference type="EMBL" id="MBF4692571.1"/>
    </source>
</evidence>
<feature type="compositionally biased region" description="Low complexity" evidence="2">
    <location>
        <begin position="33"/>
        <end position="59"/>
    </location>
</feature>
<feature type="chain" id="PRO_5045441583" evidence="3">
    <location>
        <begin position="23"/>
        <end position="367"/>
    </location>
</feature>
<dbReference type="PANTHER" id="PTHR30006:SF2">
    <property type="entry name" value="ABC TRANSPORTER SUBSTRATE-BINDING PROTEIN"/>
    <property type="match status" value="1"/>
</dbReference>
<name>A0ABR9ZQH5_9FIRM</name>
<dbReference type="RefSeq" id="WP_194700814.1">
    <property type="nucleotide sequence ID" value="NZ_JADKNH010000003.1"/>
</dbReference>
<evidence type="ECO:0000256" key="3">
    <source>
        <dbReference type="SAM" id="SignalP"/>
    </source>
</evidence>
<feature type="signal peptide" evidence="3">
    <location>
        <begin position="1"/>
        <end position="22"/>
    </location>
</feature>
<proteinExistence type="predicted"/>
<comment type="caution">
    <text evidence="4">The sequence shown here is derived from an EMBL/GenBank/DDBJ whole genome shotgun (WGS) entry which is preliminary data.</text>
</comment>
<evidence type="ECO:0000256" key="2">
    <source>
        <dbReference type="SAM" id="MobiDB-lite"/>
    </source>
</evidence>
<feature type="region of interest" description="Disordered" evidence="2">
    <location>
        <begin position="33"/>
        <end position="67"/>
    </location>
</feature>
<dbReference type="PANTHER" id="PTHR30006">
    <property type="entry name" value="THIAMINE-BINDING PERIPLASMIC PROTEIN-RELATED"/>
    <property type="match status" value="1"/>
</dbReference>
<dbReference type="PROSITE" id="PS51257">
    <property type="entry name" value="PROKAR_LIPOPROTEIN"/>
    <property type="match status" value="1"/>
</dbReference>
<evidence type="ECO:0000313" key="5">
    <source>
        <dbReference type="Proteomes" id="UP000614200"/>
    </source>
</evidence>